<dbReference type="AlphaFoldDB" id="A0A2P5ABN5"/>
<protein>
    <recommendedName>
        <fullName evidence="4">Secreted protein</fullName>
    </recommendedName>
</protein>
<feature type="chain" id="PRO_5015168420" description="Secreted protein" evidence="1">
    <location>
        <begin position="25"/>
        <end position="95"/>
    </location>
</feature>
<sequence>MIVGPCGLGSGLILVFLLCMGLHSSSHMCQVIRPGTGTAHEYYSTQCAGLLNARASTSEHVSMLPQHFVLLGASLEQSQPEAILLPDAHYPRVVH</sequence>
<reference evidence="3" key="1">
    <citation type="submission" date="2016-06" db="EMBL/GenBank/DDBJ databases">
        <title>Parallel loss of symbiosis genes in relatives of nitrogen-fixing non-legume Parasponia.</title>
        <authorList>
            <person name="Van Velzen R."/>
            <person name="Holmer R."/>
            <person name="Bu F."/>
            <person name="Rutten L."/>
            <person name="Van Zeijl A."/>
            <person name="Liu W."/>
            <person name="Santuari L."/>
            <person name="Cao Q."/>
            <person name="Sharma T."/>
            <person name="Shen D."/>
            <person name="Roswanjaya Y."/>
            <person name="Wardhani T."/>
            <person name="Kalhor M.S."/>
            <person name="Jansen J."/>
            <person name="Van den Hoogen J."/>
            <person name="Gungor B."/>
            <person name="Hartog M."/>
            <person name="Hontelez J."/>
            <person name="Verver J."/>
            <person name="Yang W.-C."/>
            <person name="Schijlen E."/>
            <person name="Repin R."/>
            <person name="Schilthuizen M."/>
            <person name="Schranz E."/>
            <person name="Heidstra R."/>
            <person name="Miyata K."/>
            <person name="Fedorova E."/>
            <person name="Kohlen W."/>
            <person name="Bisseling T."/>
            <person name="Smit S."/>
            <person name="Geurts R."/>
        </authorList>
    </citation>
    <scope>NUCLEOTIDE SEQUENCE [LARGE SCALE GENOMIC DNA]</scope>
    <source>
        <strain evidence="3">cv. WU1-14</strain>
    </source>
</reference>
<dbReference type="EMBL" id="JXTB01000690">
    <property type="protein sequence ID" value="PON33955.1"/>
    <property type="molecule type" value="Genomic_DNA"/>
</dbReference>
<proteinExistence type="predicted"/>
<keyword evidence="1" id="KW-0732">Signal</keyword>
<gene>
    <name evidence="2" type="ORF">PanWU01x14_348400</name>
</gene>
<dbReference type="Proteomes" id="UP000237105">
    <property type="component" value="Unassembled WGS sequence"/>
</dbReference>
<evidence type="ECO:0008006" key="4">
    <source>
        <dbReference type="Google" id="ProtNLM"/>
    </source>
</evidence>
<evidence type="ECO:0000313" key="2">
    <source>
        <dbReference type="EMBL" id="PON33955.1"/>
    </source>
</evidence>
<evidence type="ECO:0000256" key="1">
    <source>
        <dbReference type="SAM" id="SignalP"/>
    </source>
</evidence>
<organism evidence="2 3">
    <name type="scientific">Parasponia andersonii</name>
    <name type="common">Sponia andersonii</name>
    <dbReference type="NCBI Taxonomy" id="3476"/>
    <lineage>
        <taxon>Eukaryota</taxon>
        <taxon>Viridiplantae</taxon>
        <taxon>Streptophyta</taxon>
        <taxon>Embryophyta</taxon>
        <taxon>Tracheophyta</taxon>
        <taxon>Spermatophyta</taxon>
        <taxon>Magnoliopsida</taxon>
        <taxon>eudicotyledons</taxon>
        <taxon>Gunneridae</taxon>
        <taxon>Pentapetalae</taxon>
        <taxon>rosids</taxon>
        <taxon>fabids</taxon>
        <taxon>Rosales</taxon>
        <taxon>Cannabaceae</taxon>
        <taxon>Parasponia</taxon>
    </lineage>
</organism>
<accession>A0A2P5ABN5</accession>
<evidence type="ECO:0000313" key="3">
    <source>
        <dbReference type="Proteomes" id="UP000237105"/>
    </source>
</evidence>
<keyword evidence="3" id="KW-1185">Reference proteome</keyword>
<name>A0A2P5ABN5_PARAD</name>
<comment type="caution">
    <text evidence="2">The sequence shown here is derived from an EMBL/GenBank/DDBJ whole genome shotgun (WGS) entry which is preliminary data.</text>
</comment>
<dbReference type="OrthoDB" id="10468713at2759"/>
<feature type="signal peptide" evidence="1">
    <location>
        <begin position="1"/>
        <end position="24"/>
    </location>
</feature>